<keyword evidence="3" id="KW-0808">Transferase</keyword>
<dbReference type="RefSeq" id="WP_344777445.1">
    <property type="nucleotide sequence ID" value="NZ_BAABAH010000013.1"/>
</dbReference>
<evidence type="ECO:0000259" key="9">
    <source>
        <dbReference type="PROSITE" id="PS50011"/>
    </source>
</evidence>
<dbReference type="Pfam" id="PF00069">
    <property type="entry name" value="Pkinase"/>
    <property type="match status" value="1"/>
</dbReference>
<organism evidence="10 11">
    <name type="scientific">Nocardioides panacisoli</name>
    <dbReference type="NCBI Taxonomy" id="627624"/>
    <lineage>
        <taxon>Bacteria</taxon>
        <taxon>Bacillati</taxon>
        <taxon>Actinomycetota</taxon>
        <taxon>Actinomycetes</taxon>
        <taxon>Propionibacteriales</taxon>
        <taxon>Nocardioidaceae</taxon>
        <taxon>Nocardioides</taxon>
    </lineage>
</organism>
<dbReference type="InterPro" id="IPR011009">
    <property type="entry name" value="Kinase-like_dom_sf"/>
</dbReference>
<evidence type="ECO:0000256" key="1">
    <source>
        <dbReference type="ARBA" id="ARBA00012513"/>
    </source>
</evidence>
<gene>
    <name evidence="10" type="ORF">GCM10022242_32960</name>
</gene>
<dbReference type="InterPro" id="IPR008271">
    <property type="entry name" value="Ser/Thr_kinase_AS"/>
</dbReference>
<dbReference type="InterPro" id="IPR017441">
    <property type="entry name" value="Protein_kinase_ATP_BS"/>
</dbReference>
<evidence type="ECO:0000313" key="10">
    <source>
        <dbReference type="EMBL" id="GAA3828978.1"/>
    </source>
</evidence>
<keyword evidence="4 7" id="KW-0547">Nucleotide-binding</keyword>
<dbReference type="PANTHER" id="PTHR43289:SF6">
    <property type="entry name" value="SERINE_THREONINE-PROTEIN KINASE NEKL-3"/>
    <property type="match status" value="1"/>
</dbReference>
<feature type="domain" description="Protein kinase" evidence="9">
    <location>
        <begin position="15"/>
        <end position="272"/>
    </location>
</feature>
<feature type="region of interest" description="Disordered" evidence="8">
    <location>
        <begin position="341"/>
        <end position="423"/>
    </location>
</feature>
<evidence type="ECO:0000256" key="5">
    <source>
        <dbReference type="ARBA" id="ARBA00022777"/>
    </source>
</evidence>
<sequence>MPMGADGSTLLGDRYRLGDVLGSGGMADVHRARDVLLDRDVAIKLLRPTLTSDLDQRRFAAETRMLARLNSPHLVMVLDAGVERASKDLCRPWFALELVDGPNLAQRIAAGPLPTREVASIGAGLATALAHVHARGIVHRDVKPANVLLSADGRPKLADFGVARVADDRTALTNPGHTVGTAAYLAPEQVRSLTVTGASDVYALGLVLLEALTGRRAYPGPPTEAALARLQARPVIPVSLGSGWTRLLDAMTAIDPADRPSAATAAARLSALAATEPASASVEPGASTAALALPGPFPDLDTAPTVVPSNRTGRSRTLLGVAAAVAVALVLGLAWFTSGSEPPPTAAAAAAPTVEKDTAAHTRGATQSRPVAQTEPAVSEPKQHPGARHHPHRRHRHHHRHHARHHRHHHQRHHGHGHRKGRR</sequence>
<evidence type="ECO:0000256" key="7">
    <source>
        <dbReference type="PROSITE-ProRule" id="PRU10141"/>
    </source>
</evidence>
<dbReference type="SUPFAM" id="SSF56112">
    <property type="entry name" value="Protein kinase-like (PK-like)"/>
    <property type="match status" value="1"/>
</dbReference>
<dbReference type="PROSITE" id="PS00107">
    <property type="entry name" value="PROTEIN_KINASE_ATP"/>
    <property type="match status" value="1"/>
</dbReference>
<dbReference type="EC" id="2.7.11.1" evidence="1"/>
<name>A0ABP7IXN8_9ACTN</name>
<dbReference type="Proteomes" id="UP001501821">
    <property type="component" value="Unassembled WGS sequence"/>
</dbReference>
<dbReference type="InterPro" id="IPR000719">
    <property type="entry name" value="Prot_kinase_dom"/>
</dbReference>
<accession>A0ABP7IXN8</accession>
<dbReference type="Gene3D" id="3.30.200.20">
    <property type="entry name" value="Phosphorylase Kinase, domain 1"/>
    <property type="match status" value="1"/>
</dbReference>
<keyword evidence="6 7" id="KW-0067">ATP-binding</keyword>
<evidence type="ECO:0000256" key="2">
    <source>
        <dbReference type="ARBA" id="ARBA00022527"/>
    </source>
</evidence>
<protein>
    <recommendedName>
        <fullName evidence="1">non-specific serine/threonine protein kinase</fullName>
        <ecNumber evidence="1">2.7.11.1</ecNumber>
    </recommendedName>
</protein>
<dbReference type="SMART" id="SM00220">
    <property type="entry name" value="S_TKc"/>
    <property type="match status" value="1"/>
</dbReference>
<keyword evidence="5" id="KW-0418">Kinase</keyword>
<evidence type="ECO:0000313" key="11">
    <source>
        <dbReference type="Proteomes" id="UP001501821"/>
    </source>
</evidence>
<feature type="binding site" evidence="7">
    <location>
        <position position="44"/>
    </location>
    <ligand>
        <name>ATP</name>
        <dbReference type="ChEBI" id="CHEBI:30616"/>
    </ligand>
</feature>
<dbReference type="EMBL" id="BAABAH010000013">
    <property type="protein sequence ID" value="GAA3828978.1"/>
    <property type="molecule type" value="Genomic_DNA"/>
</dbReference>
<dbReference type="Gene3D" id="1.10.510.10">
    <property type="entry name" value="Transferase(Phosphotransferase) domain 1"/>
    <property type="match status" value="1"/>
</dbReference>
<comment type="caution">
    <text evidence="10">The sequence shown here is derived from an EMBL/GenBank/DDBJ whole genome shotgun (WGS) entry which is preliminary data.</text>
</comment>
<keyword evidence="11" id="KW-1185">Reference proteome</keyword>
<dbReference type="PROSITE" id="PS50011">
    <property type="entry name" value="PROTEIN_KINASE_DOM"/>
    <property type="match status" value="1"/>
</dbReference>
<evidence type="ECO:0000256" key="3">
    <source>
        <dbReference type="ARBA" id="ARBA00022679"/>
    </source>
</evidence>
<reference evidence="11" key="1">
    <citation type="journal article" date="2019" name="Int. J. Syst. Evol. Microbiol.">
        <title>The Global Catalogue of Microorganisms (GCM) 10K type strain sequencing project: providing services to taxonomists for standard genome sequencing and annotation.</title>
        <authorList>
            <consortium name="The Broad Institute Genomics Platform"/>
            <consortium name="The Broad Institute Genome Sequencing Center for Infectious Disease"/>
            <person name="Wu L."/>
            <person name="Ma J."/>
        </authorList>
    </citation>
    <scope>NUCLEOTIDE SEQUENCE [LARGE SCALE GENOMIC DNA]</scope>
    <source>
        <strain evidence="11">JCM 16953</strain>
    </source>
</reference>
<evidence type="ECO:0000256" key="6">
    <source>
        <dbReference type="ARBA" id="ARBA00022840"/>
    </source>
</evidence>
<proteinExistence type="predicted"/>
<feature type="compositionally biased region" description="Basic residues" evidence="8">
    <location>
        <begin position="385"/>
        <end position="423"/>
    </location>
</feature>
<evidence type="ECO:0000256" key="4">
    <source>
        <dbReference type="ARBA" id="ARBA00022741"/>
    </source>
</evidence>
<evidence type="ECO:0000256" key="8">
    <source>
        <dbReference type="SAM" id="MobiDB-lite"/>
    </source>
</evidence>
<dbReference type="CDD" id="cd14014">
    <property type="entry name" value="STKc_PknB_like"/>
    <property type="match status" value="1"/>
</dbReference>
<keyword evidence="2" id="KW-0723">Serine/threonine-protein kinase</keyword>
<dbReference type="PROSITE" id="PS00108">
    <property type="entry name" value="PROTEIN_KINASE_ST"/>
    <property type="match status" value="1"/>
</dbReference>
<dbReference type="PANTHER" id="PTHR43289">
    <property type="entry name" value="MITOGEN-ACTIVATED PROTEIN KINASE KINASE KINASE 20-RELATED"/>
    <property type="match status" value="1"/>
</dbReference>